<keyword evidence="3" id="KW-1185">Reference proteome</keyword>
<organism evidence="2 3">
    <name type="scientific">Nyssa sinensis</name>
    <dbReference type="NCBI Taxonomy" id="561372"/>
    <lineage>
        <taxon>Eukaryota</taxon>
        <taxon>Viridiplantae</taxon>
        <taxon>Streptophyta</taxon>
        <taxon>Embryophyta</taxon>
        <taxon>Tracheophyta</taxon>
        <taxon>Spermatophyta</taxon>
        <taxon>Magnoliopsida</taxon>
        <taxon>eudicotyledons</taxon>
        <taxon>Gunneridae</taxon>
        <taxon>Pentapetalae</taxon>
        <taxon>asterids</taxon>
        <taxon>Cornales</taxon>
        <taxon>Nyssaceae</taxon>
        <taxon>Nyssa</taxon>
    </lineage>
</organism>
<gene>
    <name evidence="2" type="ORF">F0562_016292</name>
</gene>
<feature type="region of interest" description="Disordered" evidence="1">
    <location>
        <begin position="77"/>
        <end position="96"/>
    </location>
</feature>
<accession>A0A5J4ZMB4</accession>
<feature type="region of interest" description="Disordered" evidence="1">
    <location>
        <begin position="1"/>
        <end position="35"/>
    </location>
</feature>
<dbReference type="AlphaFoldDB" id="A0A5J4ZMB4"/>
<protein>
    <submittedName>
        <fullName evidence="2">Uncharacterized protein</fullName>
    </submittedName>
</protein>
<dbReference type="EMBL" id="CM018050">
    <property type="protein sequence ID" value="KAA8518934.1"/>
    <property type="molecule type" value="Genomic_DNA"/>
</dbReference>
<evidence type="ECO:0000313" key="2">
    <source>
        <dbReference type="EMBL" id="KAA8518934.1"/>
    </source>
</evidence>
<reference evidence="2 3" key="1">
    <citation type="submission" date="2019-09" db="EMBL/GenBank/DDBJ databases">
        <title>A chromosome-level genome assembly of the Chinese tupelo Nyssa sinensis.</title>
        <authorList>
            <person name="Yang X."/>
            <person name="Kang M."/>
            <person name="Yang Y."/>
            <person name="Xiong H."/>
            <person name="Wang M."/>
            <person name="Zhang Z."/>
            <person name="Wang Z."/>
            <person name="Wu H."/>
            <person name="Ma T."/>
            <person name="Liu J."/>
            <person name="Xi Z."/>
        </authorList>
    </citation>
    <scope>NUCLEOTIDE SEQUENCE [LARGE SCALE GENOMIC DNA]</scope>
    <source>
        <strain evidence="2">J267</strain>
        <tissue evidence="2">Leaf</tissue>
    </source>
</reference>
<evidence type="ECO:0000313" key="3">
    <source>
        <dbReference type="Proteomes" id="UP000325577"/>
    </source>
</evidence>
<sequence>MANRARPGTSDNHEENTGEDPGSMERTLNEFIREERGQVRKLDGIQTRDMKLQRGKQRGRIRTSQISVSDVEVSTKMSSVDGTREPALSVARRGTE</sequence>
<proteinExistence type="predicted"/>
<dbReference type="Proteomes" id="UP000325577">
    <property type="component" value="Linkage Group LG7"/>
</dbReference>
<evidence type="ECO:0000256" key="1">
    <source>
        <dbReference type="SAM" id="MobiDB-lite"/>
    </source>
</evidence>
<name>A0A5J4ZMB4_9ASTE</name>